<feature type="compositionally biased region" description="Polar residues" evidence="1">
    <location>
        <begin position="1"/>
        <end position="18"/>
    </location>
</feature>
<proteinExistence type="predicted"/>
<reference evidence="3" key="1">
    <citation type="submission" date="2021-02" db="EMBL/GenBank/DDBJ databases">
        <authorList>
            <person name="Nowell W R."/>
        </authorList>
    </citation>
    <scope>NUCLEOTIDE SEQUENCE</scope>
</reference>
<name>A0A8S3AG82_9BILA</name>
<feature type="region of interest" description="Disordered" evidence="1">
    <location>
        <begin position="1"/>
        <end position="26"/>
    </location>
</feature>
<protein>
    <recommendedName>
        <fullName evidence="2">RalA-binding protein 1-like Ral binding domain-containing protein</fullName>
    </recommendedName>
</protein>
<accession>A0A8S3AG82</accession>
<dbReference type="Gene3D" id="1.20.58.90">
    <property type="match status" value="1"/>
</dbReference>
<feature type="domain" description="RalA-binding protein 1-like Ral binding" evidence="2">
    <location>
        <begin position="20"/>
        <end position="40"/>
    </location>
</feature>
<dbReference type="Proteomes" id="UP000676336">
    <property type="component" value="Unassembled WGS sequence"/>
</dbReference>
<dbReference type="Pfam" id="PF20924">
    <property type="entry name" value="RLIP76_Ral-bd"/>
    <property type="match status" value="1"/>
</dbReference>
<feature type="non-terminal residue" evidence="3">
    <location>
        <position position="40"/>
    </location>
</feature>
<comment type="caution">
    <text evidence="3">The sequence shown here is derived from an EMBL/GenBank/DDBJ whole genome shotgun (WGS) entry which is preliminary data.</text>
</comment>
<evidence type="ECO:0000259" key="2">
    <source>
        <dbReference type="Pfam" id="PF20924"/>
    </source>
</evidence>
<dbReference type="EMBL" id="CAJOBI010129014">
    <property type="protein sequence ID" value="CAF4715284.1"/>
    <property type="molecule type" value="Genomic_DNA"/>
</dbReference>
<dbReference type="AlphaFoldDB" id="A0A8S3AG82"/>
<sequence>MQKSQPVSSTYGTTTPTNVDKDKEEQLWTQQRLVTALKRK</sequence>
<evidence type="ECO:0000256" key="1">
    <source>
        <dbReference type="SAM" id="MobiDB-lite"/>
    </source>
</evidence>
<gene>
    <name evidence="3" type="ORF">SMN809_LOCUS43618</name>
</gene>
<organism evidence="3 4">
    <name type="scientific">Rotaria magnacalcarata</name>
    <dbReference type="NCBI Taxonomy" id="392030"/>
    <lineage>
        <taxon>Eukaryota</taxon>
        <taxon>Metazoa</taxon>
        <taxon>Spiralia</taxon>
        <taxon>Gnathifera</taxon>
        <taxon>Rotifera</taxon>
        <taxon>Eurotatoria</taxon>
        <taxon>Bdelloidea</taxon>
        <taxon>Philodinida</taxon>
        <taxon>Philodinidae</taxon>
        <taxon>Rotaria</taxon>
    </lineage>
</organism>
<evidence type="ECO:0000313" key="4">
    <source>
        <dbReference type="Proteomes" id="UP000676336"/>
    </source>
</evidence>
<dbReference type="InterPro" id="IPR049041">
    <property type="entry name" value="RalBP1-like_Ral-bd"/>
</dbReference>
<evidence type="ECO:0000313" key="3">
    <source>
        <dbReference type="EMBL" id="CAF4715284.1"/>
    </source>
</evidence>